<dbReference type="InterPro" id="IPR027417">
    <property type="entry name" value="P-loop_NTPase"/>
</dbReference>
<evidence type="ECO:0000256" key="4">
    <source>
        <dbReference type="ARBA" id="ARBA00022695"/>
    </source>
</evidence>
<dbReference type="InterPro" id="IPR010372">
    <property type="entry name" value="DNA_pol3_delta_N"/>
</dbReference>
<organism evidence="11 12">
    <name type="scientific">Berryella intestinalis</name>
    <dbReference type="NCBI Taxonomy" id="1531429"/>
    <lineage>
        <taxon>Bacteria</taxon>
        <taxon>Bacillati</taxon>
        <taxon>Actinomycetota</taxon>
        <taxon>Coriobacteriia</taxon>
        <taxon>Eggerthellales</taxon>
        <taxon>Eggerthellaceae</taxon>
        <taxon>Berryella</taxon>
    </lineage>
</organism>
<dbReference type="EMBL" id="CP009302">
    <property type="protein sequence ID" value="AJC11944.1"/>
    <property type="molecule type" value="Genomic_DNA"/>
</dbReference>
<evidence type="ECO:0000256" key="3">
    <source>
        <dbReference type="ARBA" id="ARBA00022679"/>
    </source>
</evidence>
<dbReference type="RefSeq" id="WP_039688891.1">
    <property type="nucleotide sequence ID" value="NZ_CP009302.1"/>
</dbReference>
<evidence type="ECO:0000256" key="2">
    <source>
        <dbReference type="ARBA" id="ARBA00017703"/>
    </source>
</evidence>
<dbReference type="STRING" id="1531429.JI75_03945"/>
<dbReference type="HOGENOM" id="CLU_044694_2_1_11"/>
<reference evidence="12" key="1">
    <citation type="submission" date="2014-08" db="EMBL/GenBank/DDBJ databases">
        <title>Coriobacteriaceae sp. complete genome.</title>
        <authorList>
            <person name="Looft T."/>
            <person name="Bayles D.O."/>
            <person name="Stanton T.B."/>
        </authorList>
    </citation>
    <scope>NUCLEOTIDE SEQUENCE [LARGE SCALE GENOMIC DNA]</scope>
    <source>
        <strain evidence="12">68-1-3</strain>
    </source>
</reference>
<evidence type="ECO:0000313" key="12">
    <source>
        <dbReference type="Proteomes" id="UP000031121"/>
    </source>
</evidence>
<evidence type="ECO:0000256" key="8">
    <source>
        <dbReference type="ARBA" id="ARBA00049244"/>
    </source>
</evidence>
<dbReference type="Pfam" id="PF21694">
    <property type="entry name" value="DNA_pol3_delta_C"/>
    <property type="match status" value="1"/>
</dbReference>
<dbReference type="KEGG" id="cbac:JI75_03945"/>
<accession>A0A0A8B3K2</accession>
<evidence type="ECO:0000256" key="6">
    <source>
        <dbReference type="ARBA" id="ARBA00022932"/>
    </source>
</evidence>
<keyword evidence="12" id="KW-1185">Reference proteome</keyword>
<comment type="similarity">
    <text evidence="7">Belongs to the DNA polymerase HolA subunit family.</text>
</comment>
<dbReference type="OrthoDB" id="5243879at2"/>
<proteinExistence type="inferred from homology"/>
<evidence type="ECO:0000259" key="9">
    <source>
        <dbReference type="Pfam" id="PF06144"/>
    </source>
</evidence>
<protein>
    <recommendedName>
        <fullName evidence="2">DNA polymerase III subunit delta</fullName>
        <ecNumber evidence="1">2.7.7.7</ecNumber>
    </recommendedName>
</protein>
<dbReference type="Gene3D" id="1.20.272.10">
    <property type="match status" value="1"/>
</dbReference>
<evidence type="ECO:0000256" key="1">
    <source>
        <dbReference type="ARBA" id="ARBA00012417"/>
    </source>
</evidence>
<dbReference type="Pfam" id="PF06144">
    <property type="entry name" value="DNA_pol3_delta"/>
    <property type="match status" value="1"/>
</dbReference>
<dbReference type="Gene3D" id="1.10.8.60">
    <property type="match status" value="1"/>
</dbReference>
<dbReference type="PANTHER" id="PTHR34388:SF1">
    <property type="entry name" value="DNA POLYMERASE III SUBUNIT DELTA"/>
    <property type="match status" value="1"/>
</dbReference>
<dbReference type="InterPro" id="IPR005790">
    <property type="entry name" value="DNA_polIII_delta"/>
</dbReference>
<evidence type="ECO:0000256" key="5">
    <source>
        <dbReference type="ARBA" id="ARBA00022705"/>
    </source>
</evidence>
<gene>
    <name evidence="11" type="ORF">JI75_03945</name>
</gene>
<keyword evidence="3" id="KW-0808">Transferase</keyword>
<dbReference type="GO" id="GO:0006261">
    <property type="term" value="P:DNA-templated DNA replication"/>
    <property type="evidence" value="ECO:0007669"/>
    <property type="project" value="TreeGrafter"/>
</dbReference>
<name>A0A0A8B3K2_9ACTN</name>
<dbReference type="NCBIfam" id="TIGR01128">
    <property type="entry name" value="holA"/>
    <property type="match status" value="1"/>
</dbReference>
<dbReference type="AlphaFoldDB" id="A0A0A8B3K2"/>
<feature type="domain" description="DNA polymerase III delta N-terminal" evidence="9">
    <location>
        <begin position="14"/>
        <end position="120"/>
    </location>
</feature>
<dbReference type="Proteomes" id="UP000031121">
    <property type="component" value="Chromosome"/>
</dbReference>
<dbReference type="GO" id="GO:0003887">
    <property type="term" value="F:DNA-directed DNA polymerase activity"/>
    <property type="evidence" value="ECO:0007669"/>
    <property type="project" value="UniProtKB-KW"/>
</dbReference>
<dbReference type="InterPro" id="IPR008921">
    <property type="entry name" value="DNA_pol3_clamp-load_cplx_C"/>
</dbReference>
<dbReference type="Gene3D" id="3.40.50.300">
    <property type="entry name" value="P-loop containing nucleotide triphosphate hydrolases"/>
    <property type="match status" value="1"/>
</dbReference>
<sequence>MDTSSKQPTLLPAYLIVGEDLLKQRRVIERLRESASKLGDLEFNHDRFDGESASGADVAAACNTLPFMSDVRLVEVAQADKMRKEDSEALVDYLAHPSPSTVLALIADKLAKNTRLYKAVAGVGKTAIIDCAPMKSYELAKAVRSMAPGHGFTMTAAAADKLVEFVGTDTVRIDSELRKLAFSHAGTSAPVTDRDIESMVARTSELAPWNFVDALARRDVAACVGMYPRLGKNPAYGLITLCATRMRELVLAKTIEQRGDSTPLERVLGGPSWRYKNHASDARRFTLAELEGALVSLRDAERAMKSGSDPDRTFMDWVIAVAARPADR</sequence>
<feature type="domain" description="DNA polymerase III delta subunit-like C-terminal" evidence="10">
    <location>
        <begin position="210"/>
        <end position="319"/>
    </location>
</feature>
<dbReference type="InterPro" id="IPR048466">
    <property type="entry name" value="DNA_pol3_delta-like_C"/>
</dbReference>
<dbReference type="SUPFAM" id="SSF48019">
    <property type="entry name" value="post-AAA+ oligomerization domain-like"/>
    <property type="match status" value="1"/>
</dbReference>
<keyword evidence="5" id="KW-0235">DNA replication</keyword>
<keyword evidence="4" id="KW-0548">Nucleotidyltransferase</keyword>
<dbReference type="GO" id="GO:0003677">
    <property type="term" value="F:DNA binding"/>
    <property type="evidence" value="ECO:0007669"/>
    <property type="project" value="InterPro"/>
</dbReference>
<dbReference type="EC" id="2.7.7.7" evidence="1"/>
<dbReference type="GO" id="GO:0009360">
    <property type="term" value="C:DNA polymerase III complex"/>
    <property type="evidence" value="ECO:0007669"/>
    <property type="project" value="InterPro"/>
</dbReference>
<dbReference type="SUPFAM" id="SSF52540">
    <property type="entry name" value="P-loop containing nucleoside triphosphate hydrolases"/>
    <property type="match status" value="1"/>
</dbReference>
<evidence type="ECO:0000256" key="7">
    <source>
        <dbReference type="ARBA" id="ARBA00034754"/>
    </source>
</evidence>
<comment type="catalytic activity">
    <reaction evidence="8">
        <text>DNA(n) + a 2'-deoxyribonucleoside 5'-triphosphate = DNA(n+1) + diphosphate</text>
        <dbReference type="Rhea" id="RHEA:22508"/>
        <dbReference type="Rhea" id="RHEA-COMP:17339"/>
        <dbReference type="Rhea" id="RHEA-COMP:17340"/>
        <dbReference type="ChEBI" id="CHEBI:33019"/>
        <dbReference type="ChEBI" id="CHEBI:61560"/>
        <dbReference type="ChEBI" id="CHEBI:173112"/>
        <dbReference type="EC" id="2.7.7.7"/>
    </reaction>
</comment>
<dbReference type="PANTHER" id="PTHR34388">
    <property type="entry name" value="DNA POLYMERASE III SUBUNIT DELTA"/>
    <property type="match status" value="1"/>
</dbReference>
<evidence type="ECO:0000313" key="11">
    <source>
        <dbReference type="EMBL" id="AJC11944.1"/>
    </source>
</evidence>
<evidence type="ECO:0000259" key="10">
    <source>
        <dbReference type="Pfam" id="PF21694"/>
    </source>
</evidence>
<keyword evidence="6" id="KW-0239">DNA-directed DNA polymerase</keyword>
<reference evidence="11 12" key="2">
    <citation type="journal article" date="2015" name="Genome Announc.">
        <title>Complete Genome Sequence of Coriobacteriaceae Strain 68-1-3, a Novel Mucus-Degrading Isolate from the Swine Intestinal Tract.</title>
        <authorList>
            <person name="Looft T."/>
            <person name="Bayles D.O."/>
            <person name="Alt D.P."/>
            <person name="Stanton T.B."/>
        </authorList>
    </citation>
    <scope>NUCLEOTIDE SEQUENCE [LARGE SCALE GENOMIC DNA]</scope>
    <source>
        <strain evidence="11 12">68-1-3</strain>
    </source>
</reference>